<keyword evidence="2" id="KW-0805">Transcription regulation</keyword>
<evidence type="ECO:0000256" key="5">
    <source>
        <dbReference type="ARBA" id="ARBA00023242"/>
    </source>
</evidence>
<comment type="subcellular location">
    <subcellularLocation>
        <location evidence="1">Nucleus</location>
    </subcellularLocation>
</comment>
<evidence type="ECO:0000256" key="3">
    <source>
        <dbReference type="ARBA" id="ARBA00023125"/>
    </source>
</evidence>
<name>A0A9Q1JQF4_9CARY</name>
<dbReference type="EMBL" id="JAKOGI010000930">
    <property type="protein sequence ID" value="KAJ8429139.1"/>
    <property type="molecule type" value="Genomic_DNA"/>
</dbReference>
<feature type="region of interest" description="Disordered" evidence="6">
    <location>
        <begin position="1"/>
        <end position="21"/>
    </location>
</feature>
<dbReference type="FunFam" id="2.20.25.80:FF:000002">
    <property type="entry name" value="probable WRKY transcription factor 31"/>
    <property type="match status" value="1"/>
</dbReference>
<evidence type="ECO:0000256" key="4">
    <source>
        <dbReference type="ARBA" id="ARBA00023163"/>
    </source>
</evidence>
<feature type="compositionally biased region" description="Polar residues" evidence="6">
    <location>
        <begin position="33"/>
        <end position="44"/>
    </location>
</feature>
<dbReference type="PROSITE" id="PS50811">
    <property type="entry name" value="WRKY"/>
    <property type="match status" value="1"/>
</dbReference>
<evidence type="ECO:0000256" key="6">
    <source>
        <dbReference type="SAM" id="MobiDB-lite"/>
    </source>
</evidence>
<evidence type="ECO:0000256" key="1">
    <source>
        <dbReference type="ARBA" id="ARBA00004123"/>
    </source>
</evidence>
<dbReference type="SUPFAM" id="SSF118290">
    <property type="entry name" value="WRKY DNA-binding domain"/>
    <property type="match status" value="1"/>
</dbReference>
<feature type="compositionally biased region" description="Polar residues" evidence="6">
    <location>
        <begin position="186"/>
        <end position="198"/>
    </location>
</feature>
<sequence>MLFFGSINGGTSNNEGDKENQGQDMVKEMDFLSGSTRSSSNNHHASVDENNDLDDDEHLQLQVGTGLNLQMGRDLGGADKSMVDDEALSRKSYNNLTIEDKLFNNKEAIEEAGKSHRMRQFLGLGDAAHQVSSIDEGDGDGEEESMPNSCDNYSNSNEEHSNKSDERGDHSAKMARKEALLERSWGSKNTTSTSSNMQMPRVGVQAPTGEAVEQSHEATMRRARVSVRARSEASMISDGCQWRKYGQKMAKGNPCPRAYYRCTMGTACPVRKQVQRCAEDRSILITTYEGQHNHPLPNAAVTMATTTSAAASMLVSGSMSSPMGGLINPPIFSQPTTLPGLPSLATISASAPFPTITLDLTRPHQHPQGNTNMPVGNLDGPGLVGPMQQALWQALCGVDSAQVGPNKDAISMIKAALTEPSIATALAAAISSIMKGNVDGSENANDKNLGLSNFVGN</sequence>
<accession>A0A9Q1JQF4</accession>
<dbReference type="SMART" id="SM00774">
    <property type="entry name" value="WRKY"/>
    <property type="match status" value="1"/>
</dbReference>
<dbReference type="InterPro" id="IPR036576">
    <property type="entry name" value="WRKY_dom_sf"/>
</dbReference>
<feature type="compositionally biased region" description="Acidic residues" evidence="6">
    <location>
        <begin position="135"/>
        <end position="145"/>
    </location>
</feature>
<feature type="region of interest" description="Disordered" evidence="6">
    <location>
        <begin position="33"/>
        <end position="54"/>
    </location>
</feature>
<dbReference type="Pfam" id="PF03106">
    <property type="entry name" value="WRKY"/>
    <property type="match status" value="1"/>
</dbReference>
<feature type="domain" description="WRKY" evidence="7">
    <location>
        <begin position="231"/>
        <end position="297"/>
    </location>
</feature>
<evidence type="ECO:0000259" key="7">
    <source>
        <dbReference type="PROSITE" id="PS50811"/>
    </source>
</evidence>
<dbReference type="InterPro" id="IPR044810">
    <property type="entry name" value="WRKY_plant"/>
</dbReference>
<dbReference type="AlphaFoldDB" id="A0A9Q1JQF4"/>
<reference evidence="8" key="1">
    <citation type="submission" date="2022-04" db="EMBL/GenBank/DDBJ databases">
        <title>Carnegiea gigantea Genome sequencing and assembly v2.</title>
        <authorList>
            <person name="Copetti D."/>
            <person name="Sanderson M.J."/>
            <person name="Burquez A."/>
            <person name="Wojciechowski M.F."/>
        </authorList>
    </citation>
    <scope>NUCLEOTIDE SEQUENCE</scope>
    <source>
        <strain evidence="8">SGP5-SGP5p</strain>
        <tissue evidence="8">Aerial part</tissue>
    </source>
</reference>
<dbReference type="PANTHER" id="PTHR31429:SF106">
    <property type="entry name" value="WRKY TRANSCRIPTION FACTOR 31-RELATED"/>
    <property type="match status" value="1"/>
</dbReference>
<keyword evidence="4" id="KW-0804">Transcription</keyword>
<feature type="compositionally biased region" description="Polar residues" evidence="6">
    <location>
        <begin position="146"/>
        <end position="156"/>
    </location>
</feature>
<dbReference type="OrthoDB" id="2020995at2759"/>
<evidence type="ECO:0000313" key="8">
    <source>
        <dbReference type="EMBL" id="KAJ8429139.1"/>
    </source>
</evidence>
<dbReference type="Proteomes" id="UP001153076">
    <property type="component" value="Unassembled WGS sequence"/>
</dbReference>
<dbReference type="InterPro" id="IPR003657">
    <property type="entry name" value="WRKY_dom"/>
</dbReference>
<dbReference type="GO" id="GO:0043565">
    <property type="term" value="F:sequence-specific DNA binding"/>
    <property type="evidence" value="ECO:0007669"/>
    <property type="project" value="InterPro"/>
</dbReference>
<feature type="region of interest" description="Disordered" evidence="6">
    <location>
        <begin position="127"/>
        <end position="200"/>
    </location>
</feature>
<keyword evidence="3" id="KW-0238">DNA-binding</keyword>
<keyword evidence="5" id="KW-0539">Nucleus</keyword>
<dbReference type="GO" id="GO:0003700">
    <property type="term" value="F:DNA-binding transcription factor activity"/>
    <property type="evidence" value="ECO:0007669"/>
    <property type="project" value="InterPro"/>
</dbReference>
<dbReference type="GO" id="GO:0005634">
    <property type="term" value="C:nucleus"/>
    <property type="evidence" value="ECO:0007669"/>
    <property type="project" value="UniProtKB-SubCell"/>
</dbReference>
<comment type="caution">
    <text evidence="8">The sequence shown here is derived from an EMBL/GenBank/DDBJ whole genome shotgun (WGS) entry which is preliminary data.</text>
</comment>
<protein>
    <recommendedName>
        <fullName evidence="7">WRKY domain-containing protein</fullName>
    </recommendedName>
</protein>
<dbReference type="PANTHER" id="PTHR31429">
    <property type="entry name" value="WRKY TRANSCRIPTION FACTOR 36-RELATED"/>
    <property type="match status" value="1"/>
</dbReference>
<keyword evidence="9" id="KW-1185">Reference proteome</keyword>
<organism evidence="8 9">
    <name type="scientific">Carnegiea gigantea</name>
    <dbReference type="NCBI Taxonomy" id="171969"/>
    <lineage>
        <taxon>Eukaryota</taxon>
        <taxon>Viridiplantae</taxon>
        <taxon>Streptophyta</taxon>
        <taxon>Embryophyta</taxon>
        <taxon>Tracheophyta</taxon>
        <taxon>Spermatophyta</taxon>
        <taxon>Magnoliopsida</taxon>
        <taxon>eudicotyledons</taxon>
        <taxon>Gunneridae</taxon>
        <taxon>Pentapetalae</taxon>
        <taxon>Caryophyllales</taxon>
        <taxon>Cactineae</taxon>
        <taxon>Cactaceae</taxon>
        <taxon>Cactoideae</taxon>
        <taxon>Echinocereeae</taxon>
        <taxon>Carnegiea</taxon>
    </lineage>
</organism>
<dbReference type="Gene3D" id="2.20.25.80">
    <property type="entry name" value="WRKY domain"/>
    <property type="match status" value="1"/>
</dbReference>
<proteinExistence type="predicted"/>
<feature type="compositionally biased region" description="Basic and acidic residues" evidence="6">
    <location>
        <begin position="157"/>
        <end position="181"/>
    </location>
</feature>
<evidence type="ECO:0000313" key="9">
    <source>
        <dbReference type="Proteomes" id="UP001153076"/>
    </source>
</evidence>
<gene>
    <name evidence="8" type="ORF">Cgig2_016422</name>
</gene>
<evidence type="ECO:0000256" key="2">
    <source>
        <dbReference type="ARBA" id="ARBA00023015"/>
    </source>
</evidence>